<reference evidence="8" key="2">
    <citation type="journal article" date="2021" name="PeerJ">
        <title>Extensive microbial diversity within the chicken gut microbiome revealed by metagenomics and culture.</title>
        <authorList>
            <person name="Gilroy R."/>
            <person name="Ravi A."/>
            <person name="Getino M."/>
            <person name="Pursley I."/>
            <person name="Horton D.L."/>
            <person name="Alikhan N.F."/>
            <person name="Baker D."/>
            <person name="Gharbi K."/>
            <person name="Hall N."/>
            <person name="Watson M."/>
            <person name="Adriaenssens E.M."/>
            <person name="Foster-Nyarko E."/>
            <person name="Jarju S."/>
            <person name="Secka A."/>
            <person name="Antonio M."/>
            <person name="Oren A."/>
            <person name="Chaudhuri R.R."/>
            <person name="La Ragione R."/>
            <person name="Hildebrand F."/>
            <person name="Pallen M.J."/>
        </authorList>
    </citation>
    <scope>NUCLEOTIDE SEQUENCE</scope>
    <source>
        <strain evidence="8">17073</strain>
    </source>
</reference>
<sequence length="481" mass="53249">MESELKLKTARTLKWNTIDKVSSQVLYAVTGVILANVLSKSDFGLVGAMLVFQAFASLFVESGFSSALIQKKEPTETDYCSVLYFNLGMSIAIYAILWFCAPLIADIFGDERLVGLSRVMFLSFILNATAIVQTNRLMKQMTVAKIAIGNTIGLVASGIVGIWLAFAGFGAWAIVWQTIVLAAVKSGFLWLTSGWLPRARFQLAALKSVFSVGGSVMISSFLNTVSLNIYSFVIGAYYNLSKLGCYTQADKWSKMGIMSMSQILTSSFLPVLSKFQDDKERFQNAMRKMNRFTAYLLFPSTFLLVTCAEPIFHILFGTKWDEAIIMFQILMGRGIFVVLTSLYNNYILAIGRTKALVAYEIVKDSLMVAAIFITIPLGVTAMIWGQFVASALFYVYSIIVSSRISGYKTRLIVADILPYLAIAAVISVAQWAILCNIANAWASLLLQAAACFAIYYIANRILNSTIQKEVLSYAFGRFRKK</sequence>
<keyword evidence="4 7" id="KW-0812">Transmembrane</keyword>
<dbReference type="InterPro" id="IPR050833">
    <property type="entry name" value="Poly_Biosynth_Transport"/>
</dbReference>
<keyword evidence="3" id="KW-1003">Cell membrane</keyword>
<dbReference type="Proteomes" id="UP000824076">
    <property type="component" value="Unassembled WGS sequence"/>
</dbReference>
<evidence type="ECO:0000256" key="5">
    <source>
        <dbReference type="ARBA" id="ARBA00022989"/>
    </source>
</evidence>
<evidence type="ECO:0000256" key="3">
    <source>
        <dbReference type="ARBA" id="ARBA00022475"/>
    </source>
</evidence>
<feature type="transmembrane region" description="Helical" evidence="7">
    <location>
        <begin position="355"/>
        <end position="375"/>
    </location>
</feature>
<feature type="transmembrane region" description="Helical" evidence="7">
    <location>
        <begin position="172"/>
        <end position="196"/>
    </location>
</feature>
<feature type="transmembrane region" description="Helical" evidence="7">
    <location>
        <begin position="116"/>
        <end position="134"/>
    </location>
</feature>
<name>A0A9D1INK2_9BACT</name>
<keyword evidence="5 7" id="KW-1133">Transmembrane helix</keyword>
<reference evidence="8" key="1">
    <citation type="submission" date="2020-10" db="EMBL/GenBank/DDBJ databases">
        <authorList>
            <person name="Gilroy R."/>
        </authorList>
    </citation>
    <scope>NUCLEOTIDE SEQUENCE</scope>
    <source>
        <strain evidence="8">17073</strain>
    </source>
</reference>
<evidence type="ECO:0000256" key="7">
    <source>
        <dbReference type="SAM" id="Phobius"/>
    </source>
</evidence>
<feature type="transmembrane region" description="Helical" evidence="7">
    <location>
        <begin position="146"/>
        <end position="166"/>
    </location>
</feature>
<organism evidence="8 9">
    <name type="scientific">Candidatus Limisoma intestinavium</name>
    <dbReference type="NCBI Taxonomy" id="2840856"/>
    <lineage>
        <taxon>Bacteria</taxon>
        <taxon>Pseudomonadati</taxon>
        <taxon>Bacteroidota</taxon>
        <taxon>Bacteroidia</taxon>
        <taxon>Bacteroidales</taxon>
        <taxon>Candidatus Limisoma</taxon>
    </lineage>
</organism>
<feature type="transmembrane region" description="Helical" evidence="7">
    <location>
        <begin position="252"/>
        <end position="272"/>
    </location>
</feature>
<protein>
    <submittedName>
        <fullName evidence="8">Lipopolysaccharide biosynthesis protein</fullName>
    </submittedName>
</protein>
<comment type="caution">
    <text evidence="8">The sequence shown here is derived from an EMBL/GenBank/DDBJ whole genome shotgun (WGS) entry which is preliminary data.</text>
</comment>
<dbReference type="EMBL" id="DVMS01000146">
    <property type="protein sequence ID" value="HIU39029.1"/>
    <property type="molecule type" value="Genomic_DNA"/>
</dbReference>
<evidence type="ECO:0000256" key="4">
    <source>
        <dbReference type="ARBA" id="ARBA00022692"/>
    </source>
</evidence>
<feature type="transmembrane region" description="Helical" evidence="7">
    <location>
        <begin position="292"/>
        <end position="317"/>
    </location>
</feature>
<evidence type="ECO:0000313" key="9">
    <source>
        <dbReference type="Proteomes" id="UP000824076"/>
    </source>
</evidence>
<comment type="subcellular location">
    <subcellularLocation>
        <location evidence="1">Cell membrane</location>
        <topology evidence="1">Multi-pass membrane protein</topology>
    </subcellularLocation>
</comment>
<feature type="transmembrane region" description="Helical" evidence="7">
    <location>
        <begin position="21"/>
        <end position="39"/>
    </location>
</feature>
<feature type="transmembrane region" description="Helical" evidence="7">
    <location>
        <begin position="411"/>
        <end position="434"/>
    </location>
</feature>
<dbReference type="GO" id="GO:0005886">
    <property type="term" value="C:plasma membrane"/>
    <property type="evidence" value="ECO:0007669"/>
    <property type="project" value="UniProtKB-SubCell"/>
</dbReference>
<dbReference type="CDD" id="cd13127">
    <property type="entry name" value="MATE_tuaB_like"/>
    <property type="match status" value="1"/>
</dbReference>
<accession>A0A9D1INK2</accession>
<evidence type="ECO:0000256" key="2">
    <source>
        <dbReference type="ARBA" id="ARBA00007430"/>
    </source>
</evidence>
<evidence type="ECO:0000256" key="6">
    <source>
        <dbReference type="ARBA" id="ARBA00023136"/>
    </source>
</evidence>
<feature type="transmembrane region" description="Helical" evidence="7">
    <location>
        <begin position="208"/>
        <end position="232"/>
    </location>
</feature>
<feature type="transmembrane region" description="Helical" evidence="7">
    <location>
        <begin position="81"/>
        <end position="104"/>
    </location>
</feature>
<dbReference type="PANTHER" id="PTHR30250:SF10">
    <property type="entry name" value="LIPOPOLYSACCHARIDE BIOSYNTHESIS PROTEIN WZXC"/>
    <property type="match status" value="1"/>
</dbReference>
<evidence type="ECO:0000256" key="1">
    <source>
        <dbReference type="ARBA" id="ARBA00004651"/>
    </source>
</evidence>
<evidence type="ECO:0000313" key="8">
    <source>
        <dbReference type="EMBL" id="HIU39029.1"/>
    </source>
</evidence>
<dbReference type="AlphaFoldDB" id="A0A9D1INK2"/>
<keyword evidence="6 7" id="KW-0472">Membrane</keyword>
<feature type="transmembrane region" description="Helical" evidence="7">
    <location>
        <begin position="440"/>
        <end position="458"/>
    </location>
</feature>
<feature type="transmembrane region" description="Helical" evidence="7">
    <location>
        <begin position="381"/>
        <end position="399"/>
    </location>
</feature>
<proteinExistence type="inferred from homology"/>
<comment type="similarity">
    <text evidence="2">Belongs to the polysaccharide synthase family.</text>
</comment>
<dbReference type="PANTHER" id="PTHR30250">
    <property type="entry name" value="PST FAMILY PREDICTED COLANIC ACID TRANSPORTER"/>
    <property type="match status" value="1"/>
</dbReference>
<feature type="transmembrane region" description="Helical" evidence="7">
    <location>
        <begin position="323"/>
        <end position="343"/>
    </location>
</feature>
<dbReference type="Pfam" id="PF13440">
    <property type="entry name" value="Polysacc_synt_3"/>
    <property type="match status" value="1"/>
</dbReference>
<gene>
    <name evidence="8" type="ORF">IAD18_05125</name>
</gene>
<feature type="transmembrane region" description="Helical" evidence="7">
    <location>
        <begin position="45"/>
        <end position="69"/>
    </location>
</feature>